<organism evidence="3 4">
    <name type="scientific">Chrysochromulina tobinii</name>
    <dbReference type="NCBI Taxonomy" id="1460289"/>
    <lineage>
        <taxon>Eukaryota</taxon>
        <taxon>Haptista</taxon>
        <taxon>Haptophyta</taxon>
        <taxon>Prymnesiophyceae</taxon>
        <taxon>Prymnesiales</taxon>
        <taxon>Chrysochromulinaceae</taxon>
        <taxon>Chrysochromulina</taxon>
    </lineage>
</organism>
<dbReference type="OrthoDB" id="73831at2759"/>
<dbReference type="InterPro" id="IPR010997">
    <property type="entry name" value="HRDC-like_sf"/>
</dbReference>
<dbReference type="EMBL" id="JWZX01000208">
    <property type="protein sequence ID" value="KOO53484.1"/>
    <property type="molecule type" value="Genomic_DNA"/>
</dbReference>
<evidence type="ECO:0000256" key="1">
    <source>
        <dbReference type="SAM" id="MobiDB-lite"/>
    </source>
</evidence>
<proteinExistence type="predicted"/>
<comment type="caution">
    <text evidence="3">The sequence shown here is derived from an EMBL/GenBank/DDBJ whole genome shotgun (WGS) entry which is preliminary data.</text>
</comment>
<sequence>MIASADALQHIARLQPTTIEAFKAADVPGFGPTRVERYAEPFVECVKSYLESVGQAVRATPEAGGSSTDATDTGKGAPSSSQKSAAPADVSRVEVRRLPLNATAEFLIVSVLPLSGQLRYNHYKDQYGLVDGRLEFRPVDDKWAFSYAFKGNFSVRLQPIGGGEAVLPDGGKLSLVDAEGERAACGTFSGLLLGTVYTVIVEEDPQLAGKPTKTYVAPKGSSLPVGRAVGGMTRGSALVTAELKKLTAAELKEGGMQYRELLAQRDLEDAMAEDSAILGEDSASCSCLYGNPCASSAK</sequence>
<evidence type="ECO:0000313" key="4">
    <source>
        <dbReference type="Proteomes" id="UP000037460"/>
    </source>
</evidence>
<dbReference type="InterPro" id="IPR044876">
    <property type="entry name" value="HRDC_dom_sf"/>
</dbReference>
<dbReference type="Proteomes" id="UP000037460">
    <property type="component" value="Unassembled WGS sequence"/>
</dbReference>
<gene>
    <name evidence="3" type="ORF">Ctob_008430</name>
</gene>
<feature type="domain" description="HRDC" evidence="2">
    <location>
        <begin position="1"/>
        <end position="56"/>
    </location>
</feature>
<name>A0A0M0LR33_9EUKA</name>
<feature type="compositionally biased region" description="Low complexity" evidence="1">
    <location>
        <begin position="74"/>
        <end position="88"/>
    </location>
</feature>
<accession>A0A0M0LR33</accession>
<protein>
    <recommendedName>
        <fullName evidence="2">HRDC domain-containing protein</fullName>
    </recommendedName>
</protein>
<dbReference type="PROSITE" id="PS50967">
    <property type="entry name" value="HRDC"/>
    <property type="match status" value="1"/>
</dbReference>
<dbReference type="InterPro" id="IPR002121">
    <property type="entry name" value="HRDC_dom"/>
</dbReference>
<evidence type="ECO:0000313" key="3">
    <source>
        <dbReference type="EMBL" id="KOO53484.1"/>
    </source>
</evidence>
<dbReference type="GO" id="GO:0003676">
    <property type="term" value="F:nucleic acid binding"/>
    <property type="evidence" value="ECO:0007669"/>
    <property type="project" value="InterPro"/>
</dbReference>
<reference evidence="4" key="1">
    <citation type="journal article" date="2015" name="PLoS Genet.">
        <title>Genome Sequence and Transcriptome Analyses of Chrysochromulina tobin: Metabolic Tools for Enhanced Algal Fitness in the Prominent Order Prymnesiales (Haptophyceae).</title>
        <authorList>
            <person name="Hovde B.T."/>
            <person name="Deodato C.R."/>
            <person name="Hunsperger H.M."/>
            <person name="Ryken S.A."/>
            <person name="Yost W."/>
            <person name="Jha R.K."/>
            <person name="Patterson J."/>
            <person name="Monnat R.J. Jr."/>
            <person name="Barlow S.B."/>
            <person name="Starkenburg S.R."/>
            <person name="Cattolico R.A."/>
        </authorList>
    </citation>
    <scope>NUCLEOTIDE SEQUENCE</scope>
    <source>
        <strain evidence="4">CCMP291</strain>
    </source>
</reference>
<keyword evidence="4" id="KW-1185">Reference proteome</keyword>
<evidence type="ECO:0000259" key="2">
    <source>
        <dbReference type="PROSITE" id="PS50967"/>
    </source>
</evidence>
<dbReference type="SUPFAM" id="SSF47819">
    <property type="entry name" value="HRDC-like"/>
    <property type="match status" value="1"/>
</dbReference>
<dbReference type="AlphaFoldDB" id="A0A0M0LR33"/>
<dbReference type="GO" id="GO:0000166">
    <property type="term" value="F:nucleotide binding"/>
    <property type="evidence" value="ECO:0007669"/>
    <property type="project" value="InterPro"/>
</dbReference>
<feature type="region of interest" description="Disordered" evidence="1">
    <location>
        <begin position="58"/>
        <end position="88"/>
    </location>
</feature>
<dbReference type="Gene3D" id="1.10.150.80">
    <property type="entry name" value="HRDC domain"/>
    <property type="match status" value="1"/>
</dbReference>